<comment type="caution">
    <text evidence="3">The sequence shown here is derived from an EMBL/GenBank/DDBJ whole genome shotgun (WGS) entry which is preliminary data.</text>
</comment>
<proteinExistence type="predicted"/>
<feature type="compositionally biased region" description="Basic and acidic residues" evidence="1">
    <location>
        <begin position="147"/>
        <end position="162"/>
    </location>
</feature>
<evidence type="ECO:0000259" key="2">
    <source>
        <dbReference type="Pfam" id="PF01348"/>
    </source>
</evidence>
<keyword evidence="4" id="KW-1185">Reference proteome</keyword>
<sequence>MAMARSHLLRLVRHASHALASHSPGNAASSGASLPQCRRLMQMRVEFADVVFRIGEEEGSLVMERQRSGGSRIGFGSHGGVAGSRAFRSVGHEEEGLLESVGDSDAGSGSEVEEYEWEGGEGDDEGEDDVEDLEALGSDSDDVEELSEPREPRKANGRDPDYSMRIEAPIDEIYALLHSRGFITLKQKRPTPNDSVLGQEDHRIVSWYRRVSVGLLNYYSCCDNFLKVKAMVNYQLRWSAIHTLSKKHKSSSRQVIQKYGKNLVVTRDGKTVASFLSVEEIKKHRKGFLEINPVPPETLIDVLYTRMKRRSREEKKKHS</sequence>
<dbReference type="GO" id="GO:0005739">
    <property type="term" value="C:mitochondrion"/>
    <property type="evidence" value="ECO:0007669"/>
    <property type="project" value="TreeGrafter"/>
</dbReference>
<dbReference type="Pfam" id="PF01348">
    <property type="entry name" value="Intron_maturas2"/>
    <property type="match status" value="1"/>
</dbReference>
<dbReference type="EMBL" id="CM026430">
    <property type="protein sequence ID" value="KAG0562621.1"/>
    <property type="molecule type" value="Genomic_DNA"/>
</dbReference>
<name>A0A8T0GSG8_CERPU</name>
<dbReference type="InterPro" id="IPR024937">
    <property type="entry name" value="Domain_X"/>
</dbReference>
<protein>
    <recommendedName>
        <fullName evidence="2">Domain X domain-containing protein</fullName>
    </recommendedName>
</protein>
<dbReference type="GO" id="GO:0090615">
    <property type="term" value="P:mitochondrial mRNA processing"/>
    <property type="evidence" value="ECO:0007669"/>
    <property type="project" value="TreeGrafter"/>
</dbReference>
<feature type="compositionally biased region" description="Acidic residues" evidence="1">
    <location>
        <begin position="111"/>
        <end position="146"/>
    </location>
</feature>
<dbReference type="PANTHER" id="PTHR33642">
    <property type="entry name" value="COX1/OXI3 INTRON 1 PROTEIN-RELATED"/>
    <property type="match status" value="1"/>
</dbReference>
<organism evidence="3 4">
    <name type="scientific">Ceratodon purpureus</name>
    <name type="common">Fire moss</name>
    <name type="synonym">Dicranum purpureum</name>
    <dbReference type="NCBI Taxonomy" id="3225"/>
    <lineage>
        <taxon>Eukaryota</taxon>
        <taxon>Viridiplantae</taxon>
        <taxon>Streptophyta</taxon>
        <taxon>Embryophyta</taxon>
        <taxon>Bryophyta</taxon>
        <taxon>Bryophytina</taxon>
        <taxon>Bryopsida</taxon>
        <taxon>Dicranidae</taxon>
        <taxon>Pseudoditrichales</taxon>
        <taxon>Ditrichaceae</taxon>
        <taxon>Ceratodon</taxon>
    </lineage>
</organism>
<dbReference type="GO" id="GO:0006315">
    <property type="term" value="P:homing of group II introns"/>
    <property type="evidence" value="ECO:0007669"/>
    <property type="project" value="TreeGrafter"/>
</dbReference>
<dbReference type="GO" id="GO:0003964">
    <property type="term" value="F:RNA-directed DNA polymerase activity"/>
    <property type="evidence" value="ECO:0007669"/>
    <property type="project" value="TreeGrafter"/>
</dbReference>
<gene>
    <name evidence="3" type="ORF">KC19_9G160200</name>
</gene>
<evidence type="ECO:0000313" key="3">
    <source>
        <dbReference type="EMBL" id="KAG0562621.1"/>
    </source>
</evidence>
<accession>A0A8T0GSG8</accession>
<evidence type="ECO:0000256" key="1">
    <source>
        <dbReference type="SAM" id="MobiDB-lite"/>
    </source>
</evidence>
<dbReference type="PANTHER" id="PTHR33642:SF4">
    <property type="entry name" value="COX1_OXI3 INTRON 1 PROTEIN-RELATED"/>
    <property type="match status" value="1"/>
</dbReference>
<evidence type="ECO:0000313" key="4">
    <source>
        <dbReference type="Proteomes" id="UP000822688"/>
    </source>
</evidence>
<dbReference type="Proteomes" id="UP000822688">
    <property type="component" value="Chromosome 9"/>
</dbReference>
<feature type="region of interest" description="Disordered" evidence="1">
    <location>
        <begin position="97"/>
        <end position="162"/>
    </location>
</feature>
<reference evidence="3" key="1">
    <citation type="submission" date="2020-06" db="EMBL/GenBank/DDBJ databases">
        <title>WGS assembly of Ceratodon purpureus strain R40.</title>
        <authorList>
            <person name="Carey S.B."/>
            <person name="Jenkins J."/>
            <person name="Shu S."/>
            <person name="Lovell J.T."/>
            <person name="Sreedasyam A."/>
            <person name="Maumus F."/>
            <person name="Tiley G.P."/>
            <person name="Fernandez-Pozo N."/>
            <person name="Barry K."/>
            <person name="Chen C."/>
            <person name="Wang M."/>
            <person name="Lipzen A."/>
            <person name="Daum C."/>
            <person name="Saski C.A."/>
            <person name="Payton A.C."/>
            <person name="Mcbreen J.C."/>
            <person name="Conrad R.E."/>
            <person name="Kollar L.M."/>
            <person name="Olsson S."/>
            <person name="Huttunen S."/>
            <person name="Landis J.B."/>
            <person name="Wickett N.J."/>
            <person name="Johnson M.G."/>
            <person name="Rensing S.A."/>
            <person name="Grimwood J."/>
            <person name="Schmutz J."/>
            <person name="Mcdaniel S.F."/>
        </authorList>
    </citation>
    <scope>NUCLEOTIDE SEQUENCE</scope>
    <source>
        <strain evidence="3">R40</strain>
    </source>
</reference>
<dbReference type="AlphaFoldDB" id="A0A8T0GSG8"/>
<feature type="domain" description="Domain X" evidence="2">
    <location>
        <begin position="164"/>
        <end position="285"/>
    </location>
</feature>